<keyword evidence="3 12" id="KW-0479">Metal-binding</keyword>
<protein>
    <recommendedName>
        <fullName evidence="12">Endonuclease III</fullName>
        <ecNumber evidence="12">4.2.99.18</ecNumber>
    </recommendedName>
    <alternativeName>
        <fullName evidence="12">DNA-(apurinic or apyrimidinic site) lyase</fullName>
    </alternativeName>
</protein>
<dbReference type="CDD" id="cd00056">
    <property type="entry name" value="ENDO3c"/>
    <property type="match status" value="1"/>
</dbReference>
<name>A0A8J7KSX5_9FIRM</name>
<comment type="function">
    <text evidence="12">DNA repair enzyme that has both DNA N-glycosylase activity and AP-lyase activity. The DNA N-glycosylase activity releases various damaged pyrimidines from DNA by cleaving the N-glycosidic bond, leaving an AP (apurinic/apyrimidinic) site. The AP-lyase activity cleaves the phosphodiester bond 3' to the AP site by a beta-elimination, leaving a 3'-terminal unsaturated sugar and a product with a terminal 5'-phosphate.</text>
</comment>
<evidence type="ECO:0000256" key="5">
    <source>
        <dbReference type="ARBA" id="ARBA00022801"/>
    </source>
</evidence>
<dbReference type="InterPro" id="IPR004035">
    <property type="entry name" value="Endouclease-III_FeS-bd_BS"/>
</dbReference>
<keyword evidence="11 12" id="KW-0326">Glycosidase</keyword>
<comment type="cofactor">
    <cofactor evidence="12">
        <name>[4Fe-4S] cluster</name>
        <dbReference type="ChEBI" id="CHEBI:49883"/>
    </cofactor>
    <text evidence="12">Binds 1 [4Fe-4S] cluster.</text>
</comment>
<evidence type="ECO:0000256" key="8">
    <source>
        <dbReference type="ARBA" id="ARBA00023125"/>
    </source>
</evidence>
<dbReference type="EMBL" id="JAEAGR010000006">
    <property type="protein sequence ID" value="MBH1940746.1"/>
    <property type="molecule type" value="Genomic_DNA"/>
</dbReference>
<dbReference type="SMART" id="SM00478">
    <property type="entry name" value="ENDO3c"/>
    <property type="match status" value="1"/>
</dbReference>
<keyword evidence="14" id="KW-0255">Endonuclease</keyword>
<keyword evidence="7 12" id="KW-0411">Iron-sulfur</keyword>
<dbReference type="HAMAP" id="MF_00942">
    <property type="entry name" value="Nth"/>
    <property type="match status" value="1"/>
</dbReference>
<dbReference type="PANTHER" id="PTHR10359:SF18">
    <property type="entry name" value="ENDONUCLEASE III"/>
    <property type="match status" value="1"/>
</dbReference>
<organism evidence="14 15">
    <name type="scientific">Mobilitalea sibirica</name>
    <dbReference type="NCBI Taxonomy" id="1462919"/>
    <lineage>
        <taxon>Bacteria</taxon>
        <taxon>Bacillati</taxon>
        <taxon>Bacillota</taxon>
        <taxon>Clostridia</taxon>
        <taxon>Lachnospirales</taxon>
        <taxon>Lachnospiraceae</taxon>
        <taxon>Mobilitalea</taxon>
    </lineage>
</organism>
<evidence type="ECO:0000256" key="10">
    <source>
        <dbReference type="ARBA" id="ARBA00023239"/>
    </source>
</evidence>
<dbReference type="Pfam" id="PF00633">
    <property type="entry name" value="HHH"/>
    <property type="match status" value="1"/>
</dbReference>
<feature type="binding site" evidence="12">
    <location>
        <position position="212"/>
    </location>
    <ligand>
        <name>[4Fe-4S] cluster</name>
        <dbReference type="ChEBI" id="CHEBI:49883"/>
    </ligand>
</feature>
<evidence type="ECO:0000313" key="14">
    <source>
        <dbReference type="EMBL" id="MBH1940746.1"/>
    </source>
</evidence>
<dbReference type="GO" id="GO:0140078">
    <property type="term" value="F:class I DNA-(apurinic or apyrimidinic site) endonuclease activity"/>
    <property type="evidence" value="ECO:0007669"/>
    <property type="project" value="UniProtKB-EC"/>
</dbReference>
<evidence type="ECO:0000256" key="12">
    <source>
        <dbReference type="HAMAP-Rule" id="MF_00942"/>
    </source>
</evidence>
<dbReference type="PROSITE" id="PS00764">
    <property type="entry name" value="ENDONUCLEASE_III_1"/>
    <property type="match status" value="1"/>
</dbReference>
<dbReference type="InterPro" id="IPR003651">
    <property type="entry name" value="Endonuclease3_FeS-loop_motif"/>
</dbReference>
<dbReference type="GO" id="GO:0019104">
    <property type="term" value="F:DNA N-glycosylase activity"/>
    <property type="evidence" value="ECO:0007669"/>
    <property type="project" value="UniProtKB-UniRule"/>
</dbReference>
<evidence type="ECO:0000256" key="4">
    <source>
        <dbReference type="ARBA" id="ARBA00022763"/>
    </source>
</evidence>
<keyword evidence="10 12" id="KW-0456">Lyase</keyword>
<evidence type="ECO:0000313" key="15">
    <source>
        <dbReference type="Proteomes" id="UP000623269"/>
    </source>
</evidence>
<comment type="caution">
    <text evidence="14">The sequence shown here is derived from an EMBL/GenBank/DDBJ whole genome shotgun (WGS) entry which is preliminary data.</text>
</comment>
<dbReference type="FunFam" id="1.10.1670.10:FF:000001">
    <property type="entry name" value="Endonuclease III"/>
    <property type="match status" value="1"/>
</dbReference>
<dbReference type="SMART" id="SM00525">
    <property type="entry name" value="FES"/>
    <property type="match status" value="1"/>
</dbReference>
<dbReference type="InterPro" id="IPR023170">
    <property type="entry name" value="HhH_base_excis_C"/>
</dbReference>
<keyword evidence="8 12" id="KW-0238">DNA-binding</keyword>
<evidence type="ECO:0000256" key="2">
    <source>
        <dbReference type="ARBA" id="ARBA00022485"/>
    </source>
</evidence>
<keyword evidence="9 12" id="KW-0234">DNA repair</keyword>
<dbReference type="FunFam" id="1.10.340.30:FF:000001">
    <property type="entry name" value="Endonuclease III"/>
    <property type="match status" value="1"/>
</dbReference>
<dbReference type="Gene3D" id="1.10.1670.10">
    <property type="entry name" value="Helix-hairpin-Helix base-excision DNA repair enzymes (C-terminal)"/>
    <property type="match status" value="1"/>
</dbReference>
<dbReference type="Pfam" id="PF00730">
    <property type="entry name" value="HhH-GPD"/>
    <property type="match status" value="1"/>
</dbReference>
<sequence>MKKRKVSKKEQERIDKILQAFNREYGLEYRCFLNYETPWQLLFATILSAQCTDERVNIVTKDLFQKYKSIEDFAQADQLELERDIHSTGFFKNKAKNIIECAKRLLYEYNGEVPKDINELVSLAGVGRKTANVIRGNIYKEPSIVVDTHVKRISQRLGLTKEEDPVKIEFELMYKLPREQWILYNIQVITFGRSICTARSPKCTECFLREYCKYYINHQK</sequence>
<gene>
    <name evidence="12 14" type="primary">nth</name>
    <name evidence="14" type="ORF">I5677_07590</name>
</gene>
<keyword evidence="2 12" id="KW-0004">4Fe-4S</keyword>
<keyword evidence="6 12" id="KW-0408">Iron</keyword>
<feature type="domain" description="HhH-GPD" evidence="13">
    <location>
        <begin position="47"/>
        <end position="194"/>
    </location>
</feature>
<dbReference type="NCBIfam" id="TIGR01083">
    <property type="entry name" value="nth"/>
    <property type="match status" value="1"/>
</dbReference>
<dbReference type="GO" id="GO:0006285">
    <property type="term" value="P:base-excision repair, AP site formation"/>
    <property type="evidence" value="ECO:0007669"/>
    <property type="project" value="TreeGrafter"/>
</dbReference>
<dbReference type="PANTHER" id="PTHR10359">
    <property type="entry name" value="A/G-SPECIFIC ADENINE GLYCOSYLASE/ENDONUCLEASE III"/>
    <property type="match status" value="1"/>
</dbReference>
<evidence type="ECO:0000256" key="6">
    <source>
        <dbReference type="ARBA" id="ARBA00023004"/>
    </source>
</evidence>
<comment type="similarity">
    <text evidence="1 12">Belongs to the Nth/MutY family.</text>
</comment>
<dbReference type="GO" id="GO:0051539">
    <property type="term" value="F:4 iron, 4 sulfur cluster binding"/>
    <property type="evidence" value="ECO:0007669"/>
    <property type="project" value="UniProtKB-UniRule"/>
</dbReference>
<evidence type="ECO:0000256" key="3">
    <source>
        <dbReference type="ARBA" id="ARBA00022723"/>
    </source>
</evidence>
<dbReference type="InterPro" id="IPR011257">
    <property type="entry name" value="DNA_glycosylase"/>
</dbReference>
<dbReference type="InterPro" id="IPR003265">
    <property type="entry name" value="HhH-GPD_domain"/>
</dbReference>
<evidence type="ECO:0000259" key="13">
    <source>
        <dbReference type="SMART" id="SM00478"/>
    </source>
</evidence>
<comment type="catalytic activity">
    <reaction evidence="12">
        <text>2'-deoxyribonucleotide-(2'-deoxyribose 5'-phosphate)-2'-deoxyribonucleotide-DNA = a 3'-end 2'-deoxyribonucleotide-(2,3-dehydro-2,3-deoxyribose 5'-phosphate)-DNA + a 5'-end 5'-phospho-2'-deoxyribonucleoside-DNA + H(+)</text>
        <dbReference type="Rhea" id="RHEA:66592"/>
        <dbReference type="Rhea" id="RHEA-COMP:13180"/>
        <dbReference type="Rhea" id="RHEA-COMP:16897"/>
        <dbReference type="Rhea" id="RHEA-COMP:17067"/>
        <dbReference type="ChEBI" id="CHEBI:15378"/>
        <dbReference type="ChEBI" id="CHEBI:136412"/>
        <dbReference type="ChEBI" id="CHEBI:157695"/>
        <dbReference type="ChEBI" id="CHEBI:167181"/>
        <dbReference type="EC" id="4.2.99.18"/>
    </reaction>
</comment>
<dbReference type="InterPro" id="IPR005759">
    <property type="entry name" value="Nth"/>
</dbReference>
<evidence type="ECO:0000256" key="11">
    <source>
        <dbReference type="ARBA" id="ARBA00023295"/>
    </source>
</evidence>
<keyword evidence="14" id="KW-0540">Nuclease</keyword>
<dbReference type="Proteomes" id="UP000623269">
    <property type="component" value="Unassembled WGS sequence"/>
</dbReference>
<dbReference type="GO" id="GO:0046872">
    <property type="term" value="F:metal ion binding"/>
    <property type="evidence" value="ECO:0007669"/>
    <property type="project" value="UniProtKB-KW"/>
</dbReference>
<dbReference type="AlphaFoldDB" id="A0A8J7KSX5"/>
<accession>A0A8J7KSX5</accession>
<evidence type="ECO:0000256" key="9">
    <source>
        <dbReference type="ARBA" id="ARBA00023204"/>
    </source>
</evidence>
<keyword evidence="5 12" id="KW-0378">Hydrolase</keyword>
<feature type="binding site" evidence="12">
    <location>
        <position position="206"/>
    </location>
    <ligand>
        <name>[4Fe-4S] cluster</name>
        <dbReference type="ChEBI" id="CHEBI:49883"/>
    </ligand>
</feature>
<keyword evidence="15" id="KW-1185">Reference proteome</keyword>
<feature type="binding site" evidence="12">
    <location>
        <position position="203"/>
    </location>
    <ligand>
        <name>[4Fe-4S] cluster</name>
        <dbReference type="ChEBI" id="CHEBI:49883"/>
    </ligand>
</feature>
<reference evidence="14" key="1">
    <citation type="submission" date="2020-12" db="EMBL/GenBank/DDBJ databases">
        <title>M. sibirica DSM 26468T genome.</title>
        <authorList>
            <person name="Thieme N."/>
            <person name="Rettenmaier R."/>
            <person name="Zverlov V."/>
            <person name="Liebl W."/>
        </authorList>
    </citation>
    <scope>NUCLEOTIDE SEQUENCE</scope>
    <source>
        <strain evidence="14">DSM 26468</strain>
    </source>
</reference>
<dbReference type="SUPFAM" id="SSF48150">
    <property type="entry name" value="DNA-glycosylase"/>
    <property type="match status" value="1"/>
</dbReference>
<dbReference type="InterPro" id="IPR000445">
    <property type="entry name" value="HhH_motif"/>
</dbReference>
<feature type="binding site" evidence="12">
    <location>
        <position position="196"/>
    </location>
    <ligand>
        <name>[4Fe-4S] cluster</name>
        <dbReference type="ChEBI" id="CHEBI:49883"/>
    </ligand>
</feature>
<dbReference type="PIRSF" id="PIRSF001435">
    <property type="entry name" value="Nth"/>
    <property type="match status" value="1"/>
</dbReference>
<evidence type="ECO:0000256" key="1">
    <source>
        <dbReference type="ARBA" id="ARBA00008343"/>
    </source>
</evidence>
<dbReference type="GO" id="GO:0003677">
    <property type="term" value="F:DNA binding"/>
    <property type="evidence" value="ECO:0007669"/>
    <property type="project" value="UniProtKB-UniRule"/>
</dbReference>
<evidence type="ECO:0000256" key="7">
    <source>
        <dbReference type="ARBA" id="ARBA00023014"/>
    </source>
</evidence>
<dbReference type="Gene3D" id="1.10.340.30">
    <property type="entry name" value="Hypothetical protein, domain 2"/>
    <property type="match status" value="1"/>
</dbReference>
<dbReference type="EC" id="4.2.99.18" evidence="12"/>
<dbReference type="Pfam" id="PF10576">
    <property type="entry name" value="EndIII_4Fe-2S"/>
    <property type="match status" value="1"/>
</dbReference>
<keyword evidence="4 12" id="KW-0227">DNA damage</keyword>
<proteinExistence type="inferred from homology"/>